<organism evidence="2 3">
    <name type="scientific">Streptomyces caelestis</name>
    <dbReference type="NCBI Taxonomy" id="36816"/>
    <lineage>
        <taxon>Bacteria</taxon>
        <taxon>Bacillati</taxon>
        <taxon>Actinomycetota</taxon>
        <taxon>Actinomycetes</taxon>
        <taxon>Kitasatosporales</taxon>
        <taxon>Streptomycetaceae</taxon>
        <taxon>Streptomyces</taxon>
    </lineage>
</organism>
<dbReference type="InterPro" id="IPR010427">
    <property type="entry name" value="DUF1023"/>
</dbReference>
<dbReference type="AlphaFoldDB" id="A0A7W9H678"/>
<dbReference type="EMBL" id="JACHNE010000001">
    <property type="protein sequence ID" value="MBB5796488.1"/>
    <property type="molecule type" value="Genomic_DNA"/>
</dbReference>
<keyword evidence="3" id="KW-1185">Reference proteome</keyword>
<proteinExistence type="predicted"/>
<sequence length="607" mass="64368">MDHLTLKALKPTEYAEAADGYRAISGMADAAKERIDKQITAAMRKANEGEAADAALKQLRKLSENFHYTQVECGLITGALDGFSSEISAPKRRLTEALDDAAALAYTVNQDGTITYPAGGKNELTGEPIPGGTVLGNNGMITGNDTGLQSPGLVPNNPQFKNPNPHHAKAVDIADRIAHAVREAQEIDDRYSKALNKLKAAPGLNVDTKTWADVASDVDSVSSAASEYLRDHIPWDKSPADRKEWWDSLSNEEREEYKAAFPEIIGNLDGIPSTVRDEANRENIHLLIAQLEGQHDEASKEKLEGLKGIQNKLNAGGQPPMFLLGIGLEGNGRAIVAYGNPDTSKNVSAYAPGLGTKLNSEFSDGTVKRAYYTATEAQKFDPSSSSIVWLGYDAPQSIDVMTATDAERGAPTYNSFMSGISATNENADPHITAIGHSYGSRLVGGATQEAGGIPGADDIILVGSPGVGVAKAEDLGVGKDHVWVGAAENDIVTKLPSSKEAVAGTMGFFGGGPPGAYLGGEVADQGDDDIWFGKDPASKAFGANRFETLPGPELVQPSFPDVLGSKLDIEAHSNYFSPEEGKDRVSAQNIAAIVAGHPEYVIRETPR</sequence>
<reference evidence="2 3" key="1">
    <citation type="submission" date="2020-08" db="EMBL/GenBank/DDBJ databases">
        <title>Sequencing the genomes of 1000 actinobacteria strains.</title>
        <authorList>
            <person name="Klenk H.-P."/>
        </authorList>
    </citation>
    <scope>NUCLEOTIDE SEQUENCE [LARGE SCALE GENOMIC DNA]</scope>
    <source>
        <strain evidence="2 3">DSM 40084</strain>
    </source>
</reference>
<feature type="domain" description="DUF1023" evidence="1">
    <location>
        <begin position="330"/>
        <end position="496"/>
    </location>
</feature>
<dbReference type="Proteomes" id="UP000590647">
    <property type="component" value="Unassembled WGS sequence"/>
</dbReference>
<evidence type="ECO:0000259" key="1">
    <source>
        <dbReference type="Pfam" id="PF06259"/>
    </source>
</evidence>
<gene>
    <name evidence="2" type="ORF">HDA41_004452</name>
</gene>
<evidence type="ECO:0000313" key="2">
    <source>
        <dbReference type="EMBL" id="MBB5796488.1"/>
    </source>
</evidence>
<accession>A0A7W9H678</accession>
<evidence type="ECO:0000313" key="3">
    <source>
        <dbReference type="Proteomes" id="UP000590647"/>
    </source>
</evidence>
<dbReference type="RefSeq" id="WP_184986429.1">
    <property type="nucleotide sequence ID" value="NZ_JACHNE010000001.1"/>
</dbReference>
<name>A0A7W9H678_9ACTN</name>
<protein>
    <recommendedName>
        <fullName evidence="1">DUF1023 domain-containing protein</fullName>
    </recommendedName>
</protein>
<comment type="caution">
    <text evidence="2">The sequence shown here is derived from an EMBL/GenBank/DDBJ whole genome shotgun (WGS) entry which is preliminary data.</text>
</comment>
<dbReference type="Pfam" id="PF06259">
    <property type="entry name" value="Abhydrolase_8"/>
    <property type="match status" value="1"/>
</dbReference>